<comment type="caution">
    <text evidence="2">The sequence shown here is derived from an EMBL/GenBank/DDBJ whole genome shotgun (WGS) entry which is preliminary data.</text>
</comment>
<proteinExistence type="predicted"/>
<reference evidence="2" key="1">
    <citation type="submission" date="2022-11" db="EMBL/GenBank/DDBJ databases">
        <title>Corynebacterium sp. isolated from Penguins.</title>
        <authorList>
            <person name="Sedlar K."/>
            <person name="Svec P."/>
        </authorList>
    </citation>
    <scope>NUCLEOTIDE SEQUENCE</scope>
    <source>
        <strain evidence="2">P7003</strain>
    </source>
</reference>
<dbReference type="EMBL" id="JAPMKV010000001">
    <property type="protein sequence ID" value="MCX7444124.1"/>
    <property type="molecule type" value="Genomic_DNA"/>
</dbReference>
<gene>
    <name evidence="2" type="ORF">OS125_02535</name>
</gene>
<keyword evidence="3" id="KW-1185">Reference proteome</keyword>
<dbReference type="InterPro" id="IPR040891">
    <property type="entry name" value="HEPN_SAV_6107"/>
</dbReference>
<dbReference type="RefSeq" id="WP_267186195.1">
    <property type="nucleotide sequence ID" value="NZ_JAPMKV010000001.1"/>
</dbReference>
<evidence type="ECO:0000259" key="1">
    <source>
        <dbReference type="Pfam" id="PF18726"/>
    </source>
</evidence>
<evidence type="ECO:0000313" key="3">
    <source>
        <dbReference type="Proteomes" id="UP001081709"/>
    </source>
</evidence>
<evidence type="ECO:0000313" key="2">
    <source>
        <dbReference type="EMBL" id="MCX7444124.1"/>
    </source>
</evidence>
<protein>
    <submittedName>
        <fullName evidence="2">SAV_6107 family HEPN domain-containing protein</fullName>
    </submittedName>
</protein>
<dbReference type="Gene3D" id="1.20.120.330">
    <property type="entry name" value="Nucleotidyltransferases domain 2"/>
    <property type="match status" value="1"/>
</dbReference>
<dbReference type="Proteomes" id="UP001081709">
    <property type="component" value="Unassembled WGS sequence"/>
</dbReference>
<feature type="domain" description="SAV-6107-like HEPN" evidence="1">
    <location>
        <begin position="49"/>
        <end position="128"/>
    </location>
</feature>
<organism evidence="2 3">
    <name type="scientific">Corynebacterium pygosceleis</name>
    <dbReference type="NCBI Taxonomy" id="2800406"/>
    <lineage>
        <taxon>Bacteria</taxon>
        <taxon>Bacillati</taxon>
        <taxon>Actinomycetota</taxon>
        <taxon>Actinomycetes</taxon>
        <taxon>Mycobacteriales</taxon>
        <taxon>Corynebacteriaceae</taxon>
        <taxon>Corynebacterium</taxon>
    </lineage>
</organism>
<sequence>MSTVISATTRFSGADGRRGEYLRRAAALLAEARLRQSEGALDAAVEEGYRAALRTAGALVIDSPVSRRRRLPSSAWDQLALLDADAGRWSARLSRYSRLRDRAMYMSGFPDGVVVDEFLDEVEQFIDAAERRRGILPSAA</sequence>
<name>A0ABT3WT24_9CORY</name>
<accession>A0ABT3WT24</accession>
<dbReference type="Pfam" id="PF18726">
    <property type="entry name" value="HEPN_SAV_6107"/>
    <property type="match status" value="1"/>
</dbReference>